<keyword evidence="3" id="KW-1185">Reference proteome</keyword>
<dbReference type="InterPro" id="IPR011655">
    <property type="entry name" value="MpPF26"/>
</dbReference>
<gene>
    <name evidence="2" type="ordered locus">MYPE9080</name>
</gene>
<proteinExistence type="predicted"/>
<evidence type="ECO:0000313" key="3">
    <source>
        <dbReference type="Proteomes" id="UP000002522"/>
    </source>
</evidence>
<protein>
    <submittedName>
        <fullName evidence="2">Uncharacterized protein</fullName>
    </submittedName>
</protein>
<dbReference type="HOGENOM" id="CLU_1693546_0_0_14"/>
<accession>Q8EUL3</accession>
<dbReference type="KEGG" id="mpe:MYPE9080"/>
<feature type="transmembrane region" description="Helical" evidence="1">
    <location>
        <begin position="29"/>
        <end position="54"/>
    </location>
</feature>
<feature type="transmembrane region" description="Helical" evidence="1">
    <location>
        <begin position="74"/>
        <end position="101"/>
    </location>
</feature>
<organism evidence="2 3">
    <name type="scientific">Malacoplasma penetrans (strain HF-2)</name>
    <name type="common">Mycoplasma penetrans</name>
    <dbReference type="NCBI Taxonomy" id="272633"/>
    <lineage>
        <taxon>Bacteria</taxon>
        <taxon>Bacillati</taxon>
        <taxon>Mycoplasmatota</taxon>
        <taxon>Mycoplasmoidales</taxon>
        <taxon>Mycoplasmoidaceae</taxon>
        <taxon>Malacoplasma</taxon>
    </lineage>
</organism>
<dbReference type="Proteomes" id="UP000002522">
    <property type="component" value="Chromosome"/>
</dbReference>
<keyword evidence="1" id="KW-0812">Transmembrane</keyword>
<feature type="transmembrane region" description="Helical" evidence="1">
    <location>
        <begin position="121"/>
        <end position="141"/>
    </location>
</feature>
<dbReference type="EMBL" id="BA000026">
    <property type="protein sequence ID" value="BAC44699.1"/>
    <property type="molecule type" value="Genomic_DNA"/>
</dbReference>
<keyword evidence="1" id="KW-0472">Membrane</keyword>
<evidence type="ECO:0000256" key="1">
    <source>
        <dbReference type="SAM" id="Phobius"/>
    </source>
</evidence>
<keyword evidence="1" id="KW-1133">Transmembrane helix</keyword>
<dbReference type="AlphaFoldDB" id="Q8EUL3"/>
<evidence type="ECO:0000313" key="2">
    <source>
        <dbReference type="EMBL" id="BAC44699.1"/>
    </source>
</evidence>
<reference evidence="2 3" key="1">
    <citation type="journal article" date="2002" name="Nucleic Acids Res.">
        <title>The complete genomic sequence of Mycoplasma penetrans, an intracellular bacterial pathogen in humans.</title>
        <authorList>
            <person name="Sasaki Y."/>
            <person name="Ishikawa J."/>
            <person name="Yamashita A."/>
            <person name="Oshima K."/>
            <person name="Kenri T."/>
            <person name="Furuya K."/>
            <person name="Yoshino C."/>
            <person name="Horino A."/>
            <person name="Shiba T."/>
            <person name="Sasaki T."/>
            <person name="Hattori M."/>
        </authorList>
    </citation>
    <scope>NUCLEOTIDE SEQUENCE [LARGE SCALE GENOMIC DNA]</scope>
    <source>
        <strain evidence="2 3">HF-2</strain>
    </source>
</reference>
<dbReference type="InParanoid" id="Q8EUL3"/>
<sequence length="155" mass="18644">MFLLRAKKDENSSIKTFIKKIKSVRLVSWIYLVLVSLATFILFFTWIPLIVLQLKLYITYINYGIEITPFEYRLLITLLLIWFDDLVIFFLITNMIFGLILFFKIRWLKKFSPKYEKCYKLALMGIFFAPRLVSSILNLRINIKEDLKLLKEQDR</sequence>
<name>Q8EUL3_MALP2</name>
<dbReference type="Pfam" id="PF07666">
    <property type="entry name" value="MpPF26"/>
    <property type="match status" value="1"/>
</dbReference>